<evidence type="ECO:0000313" key="8">
    <source>
        <dbReference type="Proteomes" id="UP000887540"/>
    </source>
</evidence>
<feature type="domain" description="Ig-like" evidence="7">
    <location>
        <begin position="121"/>
        <end position="208"/>
    </location>
</feature>
<proteinExistence type="predicted"/>
<sequence length="264" mass="29403">MNRLPFILLLITWISIVYSQRITTQPRVFHVKVGDTVELPCYAEKVDFSEAVVMWKRGGDVLFADDDGITDDNRFEFHREGSNFTLIINKVEPYDTAEYICSITTTPELTLIHKVQVNVPPILKVVPDSPLFARKGEEVIAKCSASGNPPPTVKWRRRGGKIPRGSETTGNGRLRITSADIADSGFYECVGTNGVGGEVVALLEIRIESRQSDEGVDVEESAPWVETNRFYIPTSTGADVNLTCRYNGEPSPATDWLYNAFKIN</sequence>
<dbReference type="InterPro" id="IPR013098">
    <property type="entry name" value="Ig_I-set"/>
</dbReference>
<dbReference type="PANTHER" id="PTHR12231:SF253">
    <property type="entry name" value="DPR-INTERACTING PROTEIN ETA, ISOFORM B-RELATED"/>
    <property type="match status" value="1"/>
</dbReference>
<evidence type="ECO:0000256" key="3">
    <source>
        <dbReference type="ARBA" id="ARBA00023157"/>
    </source>
</evidence>
<evidence type="ECO:0000259" key="7">
    <source>
        <dbReference type="PROSITE" id="PS50835"/>
    </source>
</evidence>
<dbReference type="CDD" id="cd00096">
    <property type="entry name" value="Ig"/>
    <property type="match status" value="2"/>
</dbReference>
<dbReference type="InterPro" id="IPR051170">
    <property type="entry name" value="Neural/epithelial_adhesion"/>
</dbReference>
<keyword evidence="1 6" id="KW-0732">Signal</keyword>
<dbReference type="InterPro" id="IPR013106">
    <property type="entry name" value="Ig_V-set"/>
</dbReference>
<reference evidence="9" key="1">
    <citation type="submission" date="2022-11" db="UniProtKB">
        <authorList>
            <consortium name="WormBaseParasite"/>
        </authorList>
    </citation>
    <scope>IDENTIFICATION</scope>
</reference>
<dbReference type="Pfam" id="PF13927">
    <property type="entry name" value="Ig_3"/>
    <property type="match status" value="1"/>
</dbReference>
<evidence type="ECO:0000313" key="9">
    <source>
        <dbReference type="WBParaSite" id="ACRNAN_scaffold3368.g23175.t1"/>
    </source>
</evidence>
<dbReference type="SUPFAM" id="SSF48726">
    <property type="entry name" value="Immunoglobulin"/>
    <property type="match status" value="2"/>
</dbReference>
<feature type="signal peptide" evidence="6">
    <location>
        <begin position="1"/>
        <end position="19"/>
    </location>
</feature>
<feature type="chain" id="PRO_5037456231" evidence="6">
    <location>
        <begin position="20"/>
        <end position="264"/>
    </location>
</feature>
<dbReference type="Proteomes" id="UP000887540">
    <property type="component" value="Unplaced"/>
</dbReference>
<keyword evidence="4" id="KW-0393">Immunoglobulin domain</keyword>
<evidence type="ECO:0000256" key="4">
    <source>
        <dbReference type="ARBA" id="ARBA00023319"/>
    </source>
</evidence>
<dbReference type="SMART" id="SM00409">
    <property type="entry name" value="IG"/>
    <property type="match status" value="2"/>
</dbReference>
<protein>
    <submittedName>
        <fullName evidence="9">Ig-like domain-containing protein</fullName>
    </submittedName>
</protein>
<dbReference type="SMART" id="SM00408">
    <property type="entry name" value="IGc2"/>
    <property type="match status" value="2"/>
</dbReference>
<dbReference type="AlphaFoldDB" id="A0A914DQY4"/>
<feature type="region of interest" description="Disordered" evidence="5">
    <location>
        <begin position="146"/>
        <end position="167"/>
    </location>
</feature>
<evidence type="ECO:0000256" key="6">
    <source>
        <dbReference type="SAM" id="SignalP"/>
    </source>
</evidence>
<evidence type="ECO:0000256" key="1">
    <source>
        <dbReference type="ARBA" id="ARBA00022729"/>
    </source>
</evidence>
<dbReference type="InterPro" id="IPR007110">
    <property type="entry name" value="Ig-like_dom"/>
</dbReference>
<dbReference type="Gene3D" id="2.60.40.10">
    <property type="entry name" value="Immunoglobulins"/>
    <property type="match status" value="2"/>
</dbReference>
<dbReference type="Pfam" id="PF07679">
    <property type="entry name" value="I-set"/>
    <property type="match status" value="1"/>
</dbReference>
<keyword evidence="2" id="KW-0677">Repeat</keyword>
<evidence type="ECO:0000256" key="5">
    <source>
        <dbReference type="SAM" id="MobiDB-lite"/>
    </source>
</evidence>
<dbReference type="PROSITE" id="PS50835">
    <property type="entry name" value="IG_LIKE"/>
    <property type="match status" value="3"/>
</dbReference>
<organism evidence="8 9">
    <name type="scientific">Acrobeloides nanus</name>
    <dbReference type="NCBI Taxonomy" id="290746"/>
    <lineage>
        <taxon>Eukaryota</taxon>
        <taxon>Metazoa</taxon>
        <taxon>Ecdysozoa</taxon>
        <taxon>Nematoda</taxon>
        <taxon>Chromadorea</taxon>
        <taxon>Rhabditida</taxon>
        <taxon>Tylenchina</taxon>
        <taxon>Cephalobomorpha</taxon>
        <taxon>Cephaloboidea</taxon>
        <taxon>Cephalobidae</taxon>
        <taxon>Acrobeloides</taxon>
    </lineage>
</organism>
<name>A0A914DQY4_9BILA</name>
<feature type="domain" description="Ig-like" evidence="7">
    <location>
        <begin position="223"/>
        <end position="264"/>
    </location>
</feature>
<keyword evidence="8" id="KW-1185">Reference proteome</keyword>
<dbReference type="PANTHER" id="PTHR12231">
    <property type="entry name" value="CTX-RELATED TYPE I TRANSMEMBRANE PROTEIN"/>
    <property type="match status" value="1"/>
</dbReference>
<dbReference type="GO" id="GO:0043005">
    <property type="term" value="C:neuron projection"/>
    <property type="evidence" value="ECO:0007669"/>
    <property type="project" value="TreeGrafter"/>
</dbReference>
<dbReference type="InterPro" id="IPR003599">
    <property type="entry name" value="Ig_sub"/>
</dbReference>
<dbReference type="SMART" id="SM00406">
    <property type="entry name" value="IGv"/>
    <property type="match status" value="1"/>
</dbReference>
<dbReference type="InterPro" id="IPR036179">
    <property type="entry name" value="Ig-like_dom_sf"/>
</dbReference>
<dbReference type="WBParaSite" id="ACRNAN_scaffold3368.g23175.t1">
    <property type="protein sequence ID" value="ACRNAN_scaffold3368.g23175.t1"/>
    <property type="gene ID" value="ACRNAN_scaffold3368.g23175"/>
</dbReference>
<accession>A0A914DQY4</accession>
<keyword evidence="3" id="KW-1015">Disulfide bond</keyword>
<dbReference type="InterPro" id="IPR003598">
    <property type="entry name" value="Ig_sub2"/>
</dbReference>
<evidence type="ECO:0000256" key="2">
    <source>
        <dbReference type="ARBA" id="ARBA00022737"/>
    </source>
</evidence>
<feature type="domain" description="Ig-like" evidence="7">
    <location>
        <begin position="5"/>
        <end position="112"/>
    </location>
</feature>
<dbReference type="InterPro" id="IPR013783">
    <property type="entry name" value="Ig-like_fold"/>
</dbReference>